<evidence type="ECO:0000256" key="3">
    <source>
        <dbReference type="ARBA" id="ARBA00022618"/>
    </source>
</evidence>
<keyword evidence="4" id="KW-0159">Chromosome partition</keyword>
<reference evidence="12 13" key="1">
    <citation type="journal article" date="2015" name="Nature">
        <title>rRNA introns, odd ribosomes, and small enigmatic genomes across a large radiation of phyla.</title>
        <authorList>
            <person name="Brown C.T."/>
            <person name="Hug L.A."/>
            <person name="Thomas B.C."/>
            <person name="Sharon I."/>
            <person name="Castelle C.J."/>
            <person name="Singh A."/>
            <person name="Wilkins M.J."/>
            <person name="Williams K.H."/>
            <person name="Banfield J.F."/>
        </authorList>
    </citation>
    <scope>NUCLEOTIDE SEQUENCE [LARGE SCALE GENOMIC DNA]</scope>
</reference>
<evidence type="ECO:0000256" key="1">
    <source>
        <dbReference type="ARBA" id="ARBA00004496"/>
    </source>
</evidence>
<dbReference type="Gene3D" id="1.10.150.130">
    <property type="match status" value="1"/>
</dbReference>
<protein>
    <submittedName>
        <fullName evidence="12">Tyrosine recombinase XerD subunit</fullName>
    </submittedName>
</protein>
<dbReference type="PANTHER" id="PTHR30349:SF77">
    <property type="entry name" value="TYROSINE RECOMBINASE XERC"/>
    <property type="match status" value="1"/>
</dbReference>
<evidence type="ECO:0000259" key="10">
    <source>
        <dbReference type="PROSITE" id="PS51898"/>
    </source>
</evidence>
<dbReference type="GO" id="GO:0015074">
    <property type="term" value="P:DNA integration"/>
    <property type="evidence" value="ECO:0007669"/>
    <property type="project" value="UniProtKB-KW"/>
</dbReference>
<dbReference type="Proteomes" id="UP000034081">
    <property type="component" value="Unassembled WGS sequence"/>
</dbReference>
<proteinExistence type="predicted"/>
<dbReference type="InterPro" id="IPR010998">
    <property type="entry name" value="Integrase_recombinase_N"/>
</dbReference>
<evidence type="ECO:0000256" key="4">
    <source>
        <dbReference type="ARBA" id="ARBA00022829"/>
    </source>
</evidence>
<dbReference type="PROSITE" id="PS51898">
    <property type="entry name" value="TYR_RECOMBINASE"/>
    <property type="match status" value="1"/>
</dbReference>
<keyword evidence="6 9" id="KW-0238">DNA-binding</keyword>
<evidence type="ECO:0000256" key="8">
    <source>
        <dbReference type="ARBA" id="ARBA00023306"/>
    </source>
</evidence>
<keyword evidence="3" id="KW-0132">Cell division</keyword>
<dbReference type="Gene3D" id="1.10.443.10">
    <property type="entry name" value="Intergrase catalytic core"/>
    <property type="match status" value="1"/>
</dbReference>
<dbReference type="InterPro" id="IPR002104">
    <property type="entry name" value="Integrase_catalytic"/>
</dbReference>
<dbReference type="Pfam" id="PF02899">
    <property type="entry name" value="Phage_int_SAM_1"/>
    <property type="match status" value="1"/>
</dbReference>
<dbReference type="Pfam" id="PF00589">
    <property type="entry name" value="Phage_integrase"/>
    <property type="match status" value="1"/>
</dbReference>
<dbReference type="GO" id="GO:0005737">
    <property type="term" value="C:cytoplasm"/>
    <property type="evidence" value="ECO:0007669"/>
    <property type="project" value="UniProtKB-SubCell"/>
</dbReference>
<evidence type="ECO:0000259" key="11">
    <source>
        <dbReference type="PROSITE" id="PS51900"/>
    </source>
</evidence>
<evidence type="ECO:0000313" key="13">
    <source>
        <dbReference type="Proteomes" id="UP000034081"/>
    </source>
</evidence>
<evidence type="ECO:0000313" key="12">
    <source>
        <dbReference type="EMBL" id="KKQ85917.1"/>
    </source>
</evidence>
<dbReference type="STRING" id="1618570.UT08_C0003G0080"/>
<dbReference type="PROSITE" id="PS51900">
    <property type="entry name" value="CB"/>
    <property type="match status" value="1"/>
</dbReference>
<evidence type="ECO:0000256" key="5">
    <source>
        <dbReference type="ARBA" id="ARBA00022908"/>
    </source>
</evidence>
<keyword evidence="8" id="KW-0131">Cell cycle</keyword>
<dbReference type="SUPFAM" id="SSF47823">
    <property type="entry name" value="lambda integrase-like, N-terminal domain"/>
    <property type="match status" value="1"/>
</dbReference>
<dbReference type="InterPro" id="IPR050090">
    <property type="entry name" value="Tyrosine_recombinase_XerCD"/>
</dbReference>
<feature type="domain" description="Core-binding (CB)" evidence="11">
    <location>
        <begin position="10"/>
        <end position="108"/>
    </location>
</feature>
<evidence type="ECO:0000256" key="7">
    <source>
        <dbReference type="ARBA" id="ARBA00023172"/>
    </source>
</evidence>
<sequence>MSAAIHEQTSEIRKKIDEFLEYLEVEKGSSPLTIRNYKHYLTRFVDWLIKEGIRLELRDINPEVVRQYRVYLSRISIPYAKGQARSLLTRKTQGYHVIALRSFLRFLIKNDYKVMSPDKIELPKIEERQVKFLTGDQVDRLLNAPSLSTIQGKRDKSILEVLFSTGLRVSELAKLDRDKVDLDRREFGIVGKGGKARVVFLSQRAVKWLDEYQKAREDKYKPLFIRHKGKVDPTASDEKMRLTVRTIQRIIKKYGEKMKLPVEVTPHVLRHSFATDLLMAGADLRSVQEMLGHKNVSTTQIYTHVTHKHLKDIHEAFHSKGNK</sequence>
<dbReference type="GO" id="GO:0006310">
    <property type="term" value="P:DNA recombination"/>
    <property type="evidence" value="ECO:0007669"/>
    <property type="project" value="UniProtKB-KW"/>
</dbReference>
<keyword evidence="2" id="KW-0963">Cytoplasm</keyword>
<dbReference type="PANTHER" id="PTHR30349">
    <property type="entry name" value="PHAGE INTEGRASE-RELATED"/>
    <property type="match status" value="1"/>
</dbReference>
<dbReference type="InterPro" id="IPR011010">
    <property type="entry name" value="DNA_brk_join_enz"/>
</dbReference>
<keyword evidence="7" id="KW-0233">DNA recombination</keyword>
<keyword evidence="5" id="KW-0229">DNA integration</keyword>
<evidence type="ECO:0000256" key="2">
    <source>
        <dbReference type="ARBA" id="ARBA00022490"/>
    </source>
</evidence>
<comment type="subcellular location">
    <subcellularLocation>
        <location evidence="1">Cytoplasm</location>
    </subcellularLocation>
</comment>
<dbReference type="NCBIfam" id="NF040815">
    <property type="entry name" value="recomb_XerA_Arch"/>
    <property type="match status" value="1"/>
</dbReference>
<gene>
    <name evidence="12" type="ORF">UT08_C0003G0080</name>
</gene>
<name>A0A0G0L4G8_9BACT</name>
<evidence type="ECO:0000256" key="9">
    <source>
        <dbReference type="PROSITE-ProRule" id="PRU01248"/>
    </source>
</evidence>
<organism evidence="12 13">
    <name type="scientific">Candidatus Woesebacteria bacterium GW2011_GWB1_38_8</name>
    <dbReference type="NCBI Taxonomy" id="1618570"/>
    <lineage>
        <taxon>Bacteria</taxon>
        <taxon>Candidatus Woeseibacteriota</taxon>
    </lineage>
</organism>
<dbReference type="SUPFAM" id="SSF56349">
    <property type="entry name" value="DNA breaking-rejoining enzymes"/>
    <property type="match status" value="1"/>
</dbReference>
<dbReference type="InterPro" id="IPR004107">
    <property type="entry name" value="Integrase_SAM-like_N"/>
</dbReference>
<dbReference type="GO" id="GO:0051301">
    <property type="term" value="P:cell division"/>
    <property type="evidence" value="ECO:0007669"/>
    <property type="project" value="UniProtKB-KW"/>
</dbReference>
<dbReference type="CDD" id="cd00798">
    <property type="entry name" value="INT_XerDC_C"/>
    <property type="match status" value="1"/>
</dbReference>
<dbReference type="InterPro" id="IPR013762">
    <property type="entry name" value="Integrase-like_cat_sf"/>
</dbReference>
<evidence type="ECO:0000256" key="6">
    <source>
        <dbReference type="ARBA" id="ARBA00023125"/>
    </source>
</evidence>
<dbReference type="GO" id="GO:0007059">
    <property type="term" value="P:chromosome segregation"/>
    <property type="evidence" value="ECO:0007669"/>
    <property type="project" value="UniProtKB-KW"/>
</dbReference>
<dbReference type="AlphaFoldDB" id="A0A0G0L4G8"/>
<dbReference type="GO" id="GO:0003677">
    <property type="term" value="F:DNA binding"/>
    <property type="evidence" value="ECO:0007669"/>
    <property type="project" value="UniProtKB-UniRule"/>
</dbReference>
<dbReference type="EMBL" id="LBVL01000003">
    <property type="protein sequence ID" value="KKQ85917.1"/>
    <property type="molecule type" value="Genomic_DNA"/>
</dbReference>
<feature type="domain" description="Tyr recombinase" evidence="10">
    <location>
        <begin position="128"/>
        <end position="315"/>
    </location>
</feature>
<comment type="caution">
    <text evidence="12">The sequence shown here is derived from an EMBL/GenBank/DDBJ whole genome shotgun (WGS) entry which is preliminary data.</text>
</comment>
<accession>A0A0G0L4G8</accession>
<dbReference type="InterPro" id="IPR044068">
    <property type="entry name" value="CB"/>
</dbReference>